<organism evidence="1 2">
    <name type="scientific">Mucuna pruriens</name>
    <name type="common">Velvet bean</name>
    <name type="synonym">Dolichos pruriens</name>
    <dbReference type="NCBI Taxonomy" id="157652"/>
    <lineage>
        <taxon>Eukaryota</taxon>
        <taxon>Viridiplantae</taxon>
        <taxon>Streptophyta</taxon>
        <taxon>Embryophyta</taxon>
        <taxon>Tracheophyta</taxon>
        <taxon>Spermatophyta</taxon>
        <taxon>Magnoliopsida</taxon>
        <taxon>eudicotyledons</taxon>
        <taxon>Gunneridae</taxon>
        <taxon>Pentapetalae</taxon>
        <taxon>rosids</taxon>
        <taxon>fabids</taxon>
        <taxon>Fabales</taxon>
        <taxon>Fabaceae</taxon>
        <taxon>Papilionoideae</taxon>
        <taxon>50 kb inversion clade</taxon>
        <taxon>NPAAA clade</taxon>
        <taxon>indigoferoid/millettioid clade</taxon>
        <taxon>Phaseoleae</taxon>
        <taxon>Mucuna</taxon>
    </lineage>
</organism>
<dbReference type="OrthoDB" id="1433911at2759"/>
<keyword evidence="2" id="KW-1185">Reference proteome</keyword>
<dbReference type="PANTHER" id="PTHR32108:SF9">
    <property type="entry name" value="REVERSE TRANSCRIPTASE RNASE H-LIKE DOMAIN-CONTAINING PROTEIN"/>
    <property type="match status" value="1"/>
</dbReference>
<evidence type="ECO:0008006" key="3">
    <source>
        <dbReference type="Google" id="ProtNLM"/>
    </source>
</evidence>
<feature type="non-terminal residue" evidence="1">
    <location>
        <position position="1"/>
    </location>
</feature>
<evidence type="ECO:0000313" key="2">
    <source>
        <dbReference type="Proteomes" id="UP000257109"/>
    </source>
</evidence>
<accession>A0A371FZ81</accession>
<proteinExistence type="predicted"/>
<dbReference type="InterPro" id="IPR021109">
    <property type="entry name" value="Peptidase_aspartic_dom_sf"/>
</dbReference>
<dbReference type="EMBL" id="QJKJ01007295">
    <property type="protein sequence ID" value="RDX83626.1"/>
    <property type="molecule type" value="Genomic_DNA"/>
</dbReference>
<dbReference type="AlphaFoldDB" id="A0A371FZ81"/>
<dbReference type="Gene3D" id="2.40.70.10">
    <property type="entry name" value="Acid Proteases"/>
    <property type="match status" value="1"/>
</dbReference>
<gene>
    <name evidence="1" type="ORF">CR513_35436</name>
</gene>
<sequence>MNKTPAQISLLSLPLNSEAHRNLLLKVLQEAHVAHDITAERFGSLVNNITSRGHLTFFEDEIPVEGRSHNQPLHISVNCGGYMIALVLIDNGSSLNVLPKATFDKLTLVDAQLRASSVVVRAFDGSKREVMGEISLPILIGLALFNINFQVMDIQPAYSCLLRRP</sequence>
<name>A0A371FZ81_MUCPR</name>
<protein>
    <recommendedName>
        <fullName evidence="3">Aspartic peptidase DDI1-type domain-containing protein</fullName>
    </recommendedName>
</protein>
<reference evidence="1" key="1">
    <citation type="submission" date="2018-05" db="EMBL/GenBank/DDBJ databases">
        <title>Draft genome of Mucuna pruriens seed.</title>
        <authorList>
            <person name="Nnadi N.E."/>
            <person name="Vos R."/>
            <person name="Hasami M.H."/>
            <person name="Devisetty U.K."/>
            <person name="Aguiy J.C."/>
        </authorList>
    </citation>
    <scope>NUCLEOTIDE SEQUENCE [LARGE SCALE GENOMIC DNA]</scope>
    <source>
        <strain evidence="1">JCA_2017</strain>
    </source>
</reference>
<comment type="caution">
    <text evidence="1">The sequence shown here is derived from an EMBL/GenBank/DDBJ whole genome shotgun (WGS) entry which is preliminary data.</text>
</comment>
<evidence type="ECO:0000313" key="1">
    <source>
        <dbReference type="EMBL" id="RDX83626.1"/>
    </source>
</evidence>
<dbReference type="Proteomes" id="UP000257109">
    <property type="component" value="Unassembled WGS sequence"/>
</dbReference>
<dbReference type="CDD" id="cd00303">
    <property type="entry name" value="retropepsin_like"/>
    <property type="match status" value="1"/>
</dbReference>
<dbReference type="PANTHER" id="PTHR32108">
    <property type="entry name" value="DNA-DIRECTED RNA POLYMERASE SUBUNIT ALPHA"/>
    <property type="match status" value="1"/>
</dbReference>